<dbReference type="EC" id="2.1.1.137" evidence="4"/>
<keyword evidence="2" id="KW-0949">S-adenosyl-L-methionine</keyword>
<keyword evidence="1" id="KW-0808">Transferase</keyword>
<evidence type="ECO:0000256" key="5">
    <source>
        <dbReference type="ARBA" id="ARBA00034545"/>
    </source>
</evidence>
<evidence type="ECO:0000313" key="11">
    <source>
        <dbReference type="Proteomes" id="UP001053296"/>
    </source>
</evidence>
<protein>
    <recommendedName>
        <fullName evidence="5">Arsenite methyltransferase</fullName>
        <ecNumber evidence="4">2.1.1.137</ecNumber>
    </recommendedName>
</protein>
<name>A0ABN6ESV1_9BACT</name>
<evidence type="ECO:0000256" key="2">
    <source>
        <dbReference type="ARBA" id="ARBA00022691"/>
    </source>
</evidence>
<dbReference type="GO" id="GO:0032259">
    <property type="term" value="P:methylation"/>
    <property type="evidence" value="ECO:0007669"/>
    <property type="project" value="UniProtKB-KW"/>
</dbReference>
<comment type="catalytic activity">
    <reaction evidence="6">
        <text>arsenic triglutathione + [thioredoxin]-dithiol + S-adenosyl-L-methionine + 2 H2O = methylarsonous acid + [thioredoxin]-disulfide + 3 glutathione + S-adenosyl-L-homocysteine + H(+)</text>
        <dbReference type="Rhea" id="RHEA:69460"/>
        <dbReference type="Rhea" id="RHEA-COMP:10698"/>
        <dbReference type="Rhea" id="RHEA-COMP:10700"/>
        <dbReference type="ChEBI" id="CHEBI:15377"/>
        <dbReference type="ChEBI" id="CHEBI:15378"/>
        <dbReference type="ChEBI" id="CHEBI:17826"/>
        <dbReference type="ChEBI" id="CHEBI:29950"/>
        <dbReference type="ChEBI" id="CHEBI:50058"/>
        <dbReference type="ChEBI" id="CHEBI:57856"/>
        <dbReference type="ChEBI" id="CHEBI:57925"/>
        <dbReference type="ChEBI" id="CHEBI:59789"/>
        <dbReference type="ChEBI" id="CHEBI:183640"/>
        <dbReference type="EC" id="2.1.1.137"/>
    </reaction>
</comment>
<evidence type="ECO:0000256" key="4">
    <source>
        <dbReference type="ARBA" id="ARBA00034521"/>
    </source>
</evidence>
<keyword evidence="11" id="KW-1185">Reference proteome</keyword>
<dbReference type="GO" id="GO:0008168">
    <property type="term" value="F:methyltransferase activity"/>
    <property type="evidence" value="ECO:0007669"/>
    <property type="project" value="UniProtKB-KW"/>
</dbReference>
<keyword evidence="10" id="KW-0489">Methyltransferase</keyword>
<evidence type="ECO:0000256" key="7">
    <source>
        <dbReference type="ARBA" id="ARBA00047943"/>
    </source>
</evidence>
<sequence length="189" mass="21023">MKMFFKNRPGHICSWRSQWTLNNPIRLLLHPPDTILAPFVKPGMTVIDTGCGTGAFTIPMAHMVGETGKVLAVELQAEALARIEEKAERTGLTRRIETWKCEAEDIGPLPSADFALSFYMAHEVPDIQVYFTRMAECVKPGGLLLLAEPPIHVSQKAFKREVHTALDVGFALETAPPIRFSHAAMLKRT</sequence>
<comment type="catalytic activity">
    <reaction evidence="7">
        <text>arsenic triglutathione + 2 [thioredoxin]-dithiol + 2 S-adenosyl-L-methionine + H2O = dimethylarsinous acid + 2 [thioredoxin]-disulfide + 3 glutathione + 2 S-adenosyl-L-homocysteine + 2 H(+)</text>
        <dbReference type="Rhea" id="RHEA:69464"/>
        <dbReference type="Rhea" id="RHEA-COMP:10698"/>
        <dbReference type="Rhea" id="RHEA-COMP:10700"/>
        <dbReference type="ChEBI" id="CHEBI:15377"/>
        <dbReference type="ChEBI" id="CHEBI:15378"/>
        <dbReference type="ChEBI" id="CHEBI:23808"/>
        <dbReference type="ChEBI" id="CHEBI:29950"/>
        <dbReference type="ChEBI" id="CHEBI:50058"/>
        <dbReference type="ChEBI" id="CHEBI:57856"/>
        <dbReference type="ChEBI" id="CHEBI:57925"/>
        <dbReference type="ChEBI" id="CHEBI:59789"/>
        <dbReference type="ChEBI" id="CHEBI:183640"/>
        <dbReference type="EC" id="2.1.1.137"/>
    </reaction>
</comment>
<evidence type="ECO:0000256" key="6">
    <source>
        <dbReference type="ARBA" id="ARBA00047941"/>
    </source>
</evidence>
<dbReference type="CDD" id="cd02440">
    <property type="entry name" value="AdoMet_MTases"/>
    <property type="match status" value="1"/>
</dbReference>
<dbReference type="RefSeq" id="WP_229596849.1">
    <property type="nucleotide sequence ID" value="NZ_AP024485.1"/>
</dbReference>
<accession>A0ABN6ESV1</accession>
<comment type="similarity">
    <text evidence="3">Belongs to the methyltransferase superfamily. Arsenite methyltransferase family.</text>
</comment>
<dbReference type="SUPFAM" id="SSF53335">
    <property type="entry name" value="S-adenosyl-L-methionine-dependent methyltransferases"/>
    <property type="match status" value="1"/>
</dbReference>
<evidence type="ECO:0000256" key="3">
    <source>
        <dbReference type="ARBA" id="ARBA00034487"/>
    </source>
</evidence>
<feature type="domain" description="Methyltransferase" evidence="9">
    <location>
        <begin position="41"/>
        <end position="150"/>
    </location>
</feature>
<dbReference type="PANTHER" id="PTHR43675">
    <property type="entry name" value="ARSENITE METHYLTRANSFERASE"/>
    <property type="match status" value="1"/>
</dbReference>
<organism evidence="10 11">
    <name type="scientific">Pseudodesulfovibrio sediminis</name>
    <dbReference type="NCBI Taxonomy" id="2810563"/>
    <lineage>
        <taxon>Bacteria</taxon>
        <taxon>Pseudomonadati</taxon>
        <taxon>Thermodesulfobacteriota</taxon>
        <taxon>Desulfovibrionia</taxon>
        <taxon>Desulfovibrionales</taxon>
        <taxon>Desulfovibrionaceae</taxon>
    </lineage>
</organism>
<evidence type="ECO:0000313" key="10">
    <source>
        <dbReference type="EMBL" id="BCS88545.1"/>
    </source>
</evidence>
<gene>
    <name evidence="10" type="ORF">PSDVSF_17870</name>
</gene>
<dbReference type="Proteomes" id="UP001053296">
    <property type="component" value="Chromosome"/>
</dbReference>
<dbReference type="InterPro" id="IPR025714">
    <property type="entry name" value="Methyltranfer_dom"/>
</dbReference>
<dbReference type="PANTHER" id="PTHR43675:SF8">
    <property type="entry name" value="ARSENITE METHYLTRANSFERASE"/>
    <property type="match status" value="1"/>
</dbReference>
<evidence type="ECO:0000259" key="9">
    <source>
        <dbReference type="Pfam" id="PF13847"/>
    </source>
</evidence>
<proteinExistence type="inferred from homology"/>
<dbReference type="Gene3D" id="3.40.50.150">
    <property type="entry name" value="Vaccinia Virus protein VP39"/>
    <property type="match status" value="1"/>
</dbReference>
<dbReference type="InterPro" id="IPR029063">
    <property type="entry name" value="SAM-dependent_MTases_sf"/>
</dbReference>
<evidence type="ECO:0000256" key="8">
    <source>
        <dbReference type="ARBA" id="ARBA00048428"/>
    </source>
</evidence>
<reference evidence="10" key="1">
    <citation type="journal article" date="2022" name="Arch. Microbiol.">
        <title>Pseudodesulfovibrio sediminis sp. nov., a mesophilic and neutrophilic sulfate-reducing bacterium isolated from sediment of a brackish lake.</title>
        <authorList>
            <person name="Takahashi A."/>
            <person name="Kojima H."/>
            <person name="Watanabe M."/>
            <person name="Fukui M."/>
        </authorList>
    </citation>
    <scope>NUCLEOTIDE SEQUENCE</scope>
    <source>
        <strain evidence="10">SF6</strain>
    </source>
</reference>
<dbReference type="InterPro" id="IPR026669">
    <property type="entry name" value="Arsenite_MeTrfase-like"/>
</dbReference>
<evidence type="ECO:0000256" key="1">
    <source>
        <dbReference type="ARBA" id="ARBA00022679"/>
    </source>
</evidence>
<comment type="catalytic activity">
    <reaction evidence="8">
        <text>arsenic triglutathione + 3 [thioredoxin]-dithiol + 3 S-adenosyl-L-methionine = trimethylarsine + 3 [thioredoxin]-disulfide + 3 glutathione + 3 S-adenosyl-L-homocysteine + 3 H(+)</text>
        <dbReference type="Rhea" id="RHEA:69432"/>
        <dbReference type="Rhea" id="RHEA-COMP:10698"/>
        <dbReference type="Rhea" id="RHEA-COMP:10700"/>
        <dbReference type="ChEBI" id="CHEBI:15378"/>
        <dbReference type="ChEBI" id="CHEBI:27130"/>
        <dbReference type="ChEBI" id="CHEBI:29950"/>
        <dbReference type="ChEBI" id="CHEBI:50058"/>
        <dbReference type="ChEBI" id="CHEBI:57856"/>
        <dbReference type="ChEBI" id="CHEBI:57925"/>
        <dbReference type="ChEBI" id="CHEBI:59789"/>
        <dbReference type="ChEBI" id="CHEBI:183640"/>
        <dbReference type="EC" id="2.1.1.137"/>
    </reaction>
</comment>
<dbReference type="Pfam" id="PF13847">
    <property type="entry name" value="Methyltransf_31"/>
    <property type="match status" value="1"/>
</dbReference>
<dbReference type="EMBL" id="AP024485">
    <property type="protein sequence ID" value="BCS88545.1"/>
    <property type="molecule type" value="Genomic_DNA"/>
</dbReference>